<dbReference type="GO" id="GO:0006493">
    <property type="term" value="P:protein O-linked glycosylation"/>
    <property type="evidence" value="ECO:0007669"/>
    <property type="project" value="InterPro"/>
</dbReference>
<keyword evidence="4" id="KW-0802">TPR repeat</keyword>
<dbReference type="SUPFAM" id="SSF53756">
    <property type="entry name" value="UDP-Glycosyltransferase/glycogen phosphorylase"/>
    <property type="match status" value="1"/>
</dbReference>
<dbReference type="InterPro" id="IPR029489">
    <property type="entry name" value="OGT/SEC/SPY_C"/>
</dbReference>
<dbReference type="AlphaFoldDB" id="A0A9K3CYZ9"/>
<dbReference type="Gene3D" id="3.40.50.11380">
    <property type="match status" value="1"/>
</dbReference>
<comment type="pathway">
    <text evidence="1">Protein modification; protein glycosylation.</text>
</comment>
<evidence type="ECO:0000256" key="1">
    <source>
        <dbReference type="ARBA" id="ARBA00004922"/>
    </source>
</evidence>
<reference evidence="7 8" key="1">
    <citation type="journal article" date="2018" name="PLoS ONE">
        <title>The draft genome of Kipferlia bialata reveals reductive genome evolution in fornicate parasites.</title>
        <authorList>
            <person name="Tanifuji G."/>
            <person name="Takabayashi S."/>
            <person name="Kume K."/>
            <person name="Takagi M."/>
            <person name="Nakayama T."/>
            <person name="Kamikawa R."/>
            <person name="Inagaki Y."/>
            <person name="Hashimoto T."/>
        </authorList>
    </citation>
    <scope>NUCLEOTIDE SEQUENCE [LARGE SCALE GENOMIC DNA]</scope>
    <source>
        <strain evidence="7">NY0173</strain>
    </source>
</reference>
<evidence type="ECO:0000256" key="4">
    <source>
        <dbReference type="ARBA" id="ARBA00022803"/>
    </source>
</evidence>
<dbReference type="InterPro" id="IPR037919">
    <property type="entry name" value="OGT"/>
</dbReference>
<evidence type="ECO:0000256" key="3">
    <source>
        <dbReference type="ARBA" id="ARBA00022737"/>
    </source>
</evidence>
<organism evidence="7 8">
    <name type="scientific">Kipferlia bialata</name>
    <dbReference type="NCBI Taxonomy" id="797122"/>
    <lineage>
        <taxon>Eukaryota</taxon>
        <taxon>Metamonada</taxon>
        <taxon>Carpediemonas-like organisms</taxon>
        <taxon>Kipferlia</taxon>
    </lineage>
</organism>
<gene>
    <name evidence="7" type="ORF">KIPB_007738</name>
</gene>
<dbReference type="PANTHER" id="PTHR44366">
    <property type="entry name" value="UDP-N-ACETYLGLUCOSAMINE--PEPTIDE N-ACETYLGLUCOSAMINYLTRANSFERASE 110 KDA SUBUNIT"/>
    <property type="match status" value="1"/>
</dbReference>
<keyword evidence="3" id="KW-0677">Repeat</keyword>
<keyword evidence="2" id="KW-0808">Transferase</keyword>
<evidence type="ECO:0000256" key="5">
    <source>
        <dbReference type="SAM" id="MobiDB-lite"/>
    </source>
</evidence>
<evidence type="ECO:0000313" key="8">
    <source>
        <dbReference type="Proteomes" id="UP000265618"/>
    </source>
</evidence>
<dbReference type="Proteomes" id="UP000265618">
    <property type="component" value="Unassembled WGS sequence"/>
</dbReference>
<keyword evidence="8" id="KW-1185">Reference proteome</keyword>
<proteinExistence type="predicted"/>
<feature type="non-terminal residue" evidence="7">
    <location>
        <position position="1"/>
    </location>
</feature>
<dbReference type="GO" id="GO:0097363">
    <property type="term" value="F:protein O-acetylglucosaminyltransferase activity"/>
    <property type="evidence" value="ECO:0007669"/>
    <property type="project" value="TreeGrafter"/>
</dbReference>
<name>A0A9K3CYZ9_9EUKA</name>
<evidence type="ECO:0000259" key="6">
    <source>
        <dbReference type="Pfam" id="PF13844"/>
    </source>
</evidence>
<feature type="domain" description="O-GlcNAc transferase C-terminal" evidence="6">
    <location>
        <begin position="3"/>
        <end position="188"/>
    </location>
</feature>
<comment type="caution">
    <text evidence="7">The sequence shown here is derived from an EMBL/GenBank/DDBJ whole genome shotgun (WGS) entry which is preliminary data.</text>
</comment>
<evidence type="ECO:0000256" key="2">
    <source>
        <dbReference type="ARBA" id="ARBA00022679"/>
    </source>
</evidence>
<dbReference type="OrthoDB" id="421121at2759"/>
<protein>
    <recommendedName>
        <fullName evidence="6">O-GlcNAc transferase C-terminal domain-containing protein</fullName>
    </recommendedName>
</protein>
<dbReference type="PANTHER" id="PTHR44366:SF1">
    <property type="entry name" value="UDP-N-ACETYLGLUCOSAMINE--PEPTIDE N-ACETYLGLUCOSAMINYLTRANSFERASE 110 KDA SUBUNIT"/>
    <property type="match status" value="1"/>
</dbReference>
<dbReference type="Gene3D" id="3.40.50.2000">
    <property type="entry name" value="Glycogen Phosphorylase B"/>
    <property type="match status" value="1"/>
</dbReference>
<evidence type="ECO:0000313" key="7">
    <source>
        <dbReference type="EMBL" id="GIQ85974.1"/>
    </source>
</evidence>
<feature type="region of interest" description="Disordered" evidence="5">
    <location>
        <begin position="228"/>
        <end position="282"/>
    </location>
</feature>
<accession>A0A9K3CYZ9</accession>
<sequence>LMRVEAGLPGEGFVFCCLNQVYKIDPSTFHAFMTILEKVDNSHLVLLKYPPQSMKHIQSYVATHYPALRERIRFLDVVEQKQHIMRSRLMGLFLDTPSCNGHSTVAESLFAGLPVVTYPGNKMPSRVAASMLHAVGLDELVAKDYREYVSLAVRMATDQTYYTDVRSRLIASRHSAPLWDRHQWCAHMDRALMCAARHWTLGGSPMTFTVSDCDVDSGTILRREVELHQAPDPPGWTGDRDHHQRPKMAEGERERERTADTAVSPSSLTDVVPPEAKRGPSE</sequence>
<dbReference type="EMBL" id="BDIP01002241">
    <property type="protein sequence ID" value="GIQ85974.1"/>
    <property type="molecule type" value="Genomic_DNA"/>
</dbReference>
<feature type="compositionally biased region" description="Basic and acidic residues" evidence="5">
    <location>
        <begin position="238"/>
        <end position="259"/>
    </location>
</feature>
<dbReference type="Pfam" id="PF13844">
    <property type="entry name" value="Glyco_transf_41"/>
    <property type="match status" value="1"/>
</dbReference>